<dbReference type="OrthoDB" id="3210041at2"/>
<keyword evidence="1" id="KW-0808">Transferase</keyword>
<evidence type="ECO:0000313" key="6">
    <source>
        <dbReference type="Proteomes" id="UP000650511"/>
    </source>
</evidence>
<dbReference type="AlphaFoldDB" id="A0A8J3AF03"/>
<sequence length="279" mass="30582">MKPADARERRDERPDGTPLRLTWKWRSIALLVIALVNLCRWRVRVHDLHHVPPRDGAVLAFNHHSYLDFVMVAWAPVRRLRRPVRFLAKREIWGSRWLGWLVRAAEAVPVDRQSSVARAGAFDAAAAALRRGDLVAVAPEQTISRSFELLPLRTGAVRMAQAAGVPVVPVVGWGSQRIATKGRLPRPAFGTPVVVRYGPPLHVGADEDPVAATARLAAAMDALLDEVVREYVDGTPAGAWWVPARHGGGAPDHAEVVRDHTSRTRRWDGGSGGQGDATP</sequence>
<dbReference type="PANTHER" id="PTHR10434">
    <property type="entry name" value="1-ACYL-SN-GLYCEROL-3-PHOSPHATE ACYLTRANSFERASE"/>
    <property type="match status" value="1"/>
</dbReference>
<evidence type="ECO:0000256" key="3">
    <source>
        <dbReference type="SAM" id="MobiDB-lite"/>
    </source>
</evidence>
<dbReference type="RefSeq" id="WP_130650627.1">
    <property type="nucleotide sequence ID" value="NZ_BMHA01000006.1"/>
</dbReference>
<reference evidence="5" key="2">
    <citation type="submission" date="2020-09" db="EMBL/GenBank/DDBJ databases">
        <authorList>
            <person name="Sun Q."/>
            <person name="Zhou Y."/>
        </authorList>
    </citation>
    <scope>NUCLEOTIDE SEQUENCE</scope>
    <source>
        <strain evidence="5">CGMCC 1.14988</strain>
    </source>
</reference>
<dbReference type="SMART" id="SM00563">
    <property type="entry name" value="PlsC"/>
    <property type="match status" value="1"/>
</dbReference>
<dbReference type="InterPro" id="IPR002123">
    <property type="entry name" value="Plipid/glycerol_acylTrfase"/>
</dbReference>
<dbReference type="Proteomes" id="UP000650511">
    <property type="component" value="Unassembled WGS sequence"/>
</dbReference>
<evidence type="ECO:0000259" key="4">
    <source>
        <dbReference type="SMART" id="SM00563"/>
    </source>
</evidence>
<protein>
    <submittedName>
        <fullName evidence="5">1-acyl-sn-glycerol-3-phosphate acyltransferase</fullName>
    </submittedName>
</protein>
<keyword evidence="2 5" id="KW-0012">Acyltransferase</keyword>
<evidence type="ECO:0000256" key="1">
    <source>
        <dbReference type="ARBA" id="ARBA00022679"/>
    </source>
</evidence>
<dbReference type="GO" id="GO:0006654">
    <property type="term" value="P:phosphatidic acid biosynthetic process"/>
    <property type="evidence" value="ECO:0007669"/>
    <property type="project" value="TreeGrafter"/>
</dbReference>
<evidence type="ECO:0000256" key="2">
    <source>
        <dbReference type="ARBA" id="ARBA00023315"/>
    </source>
</evidence>
<dbReference type="GO" id="GO:0005886">
    <property type="term" value="C:plasma membrane"/>
    <property type="evidence" value="ECO:0007669"/>
    <property type="project" value="TreeGrafter"/>
</dbReference>
<name>A0A8J3AF03_9ACTN</name>
<dbReference type="GO" id="GO:0003841">
    <property type="term" value="F:1-acylglycerol-3-phosphate O-acyltransferase activity"/>
    <property type="evidence" value="ECO:0007669"/>
    <property type="project" value="TreeGrafter"/>
</dbReference>
<feature type="domain" description="Phospholipid/glycerol acyltransferase" evidence="4">
    <location>
        <begin position="57"/>
        <end position="175"/>
    </location>
</feature>
<dbReference type="SUPFAM" id="SSF69593">
    <property type="entry name" value="Glycerol-3-phosphate (1)-acyltransferase"/>
    <property type="match status" value="1"/>
</dbReference>
<organism evidence="5 6">
    <name type="scientific">Egicoccus halophilus</name>
    <dbReference type="NCBI Taxonomy" id="1670830"/>
    <lineage>
        <taxon>Bacteria</taxon>
        <taxon>Bacillati</taxon>
        <taxon>Actinomycetota</taxon>
        <taxon>Nitriliruptoria</taxon>
        <taxon>Egicoccales</taxon>
        <taxon>Egicoccaceae</taxon>
        <taxon>Egicoccus</taxon>
    </lineage>
</organism>
<comment type="caution">
    <text evidence="5">The sequence shown here is derived from an EMBL/GenBank/DDBJ whole genome shotgun (WGS) entry which is preliminary data.</text>
</comment>
<dbReference type="CDD" id="cd07989">
    <property type="entry name" value="LPLAT_AGPAT-like"/>
    <property type="match status" value="1"/>
</dbReference>
<feature type="compositionally biased region" description="Gly residues" evidence="3">
    <location>
        <begin position="269"/>
        <end position="279"/>
    </location>
</feature>
<feature type="compositionally biased region" description="Basic and acidic residues" evidence="3">
    <location>
        <begin position="252"/>
        <end position="268"/>
    </location>
</feature>
<gene>
    <name evidence="5" type="ORF">GCM10011354_17990</name>
</gene>
<dbReference type="EMBL" id="BMHA01000006">
    <property type="protein sequence ID" value="GGI06218.1"/>
    <property type="molecule type" value="Genomic_DNA"/>
</dbReference>
<dbReference type="PANTHER" id="PTHR10434:SF55">
    <property type="entry name" value="POSSIBLE ACYLTRANSFERASE"/>
    <property type="match status" value="1"/>
</dbReference>
<evidence type="ECO:0000313" key="5">
    <source>
        <dbReference type="EMBL" id="GGI06218.1"/>
    </source>
</evidence>
<reference evidence="5" key="1">
    <citation type="journal article" date="2014" name="Int. J. Syst. Evol. Microbiol.">
        <title>Complete genome sequence of Corynebacterium casei LMG S-19264T (=DSM 44701T), isolated from a smear-ripened cheese.</title>
        <authorList>
            <consortium name="US DOE Joint Genome Institute (JGI-PGF)"/>
            <person name="Walter F."/>
            <person name="Albersmeier A."/>
            <person name="Kalinowski J."/>
            <person name="Ruckert C."/>
        </authorList>
    </citation>
    <scope>NUCLEOTIDE SEQUENCE</scope>
    <source>
        <strain evidence="5">CGMCC 1.14988</strain>
    </source>
</reference>
<proteinExistence type="predicted"/>
<dbReference type="Pfam" id="PF01553">
    <property type="entry name" value="Acyltransferase"/>
    <property type="match status" value="1"/>
</dbReference>
<accession>A0A8J3AF03</accession>
<keyword evidence="6" id="KW-1185">Reference proteome</keyword>
<feature type="region of interest" description="Disordered" evidence="3">
    <location>
        <begin position="247"/>
        <end position="279"/>
    </location>
</feature>